<dbReference type="InterPro" id="IPR058163">
    <property type="entry name" value="LysR-type_TF_proteobact-type"/>
</dbReference>
<dbReference type="PROSITE" id="PS50931">
    <property type="entry name" value="HTH_LYSR"/>
    <property type="match status" value="1"/>
</dbReference>
<reference evidence="7" key="1">
    <citation type="journal article" date="2019" name="Int. J. Syst. Evol. Microbiol.">
        <title>The Global Catalogue of Microorganisms (GCM) 10K type strain sequencing project: providing services to taxonomists for standard genome sequencing and annotation.</title>
        <authorList>
            <consortium name="The Broad Institute Genomics Platform"/>
            <consortium name="The Broad Institute Genome Sequencing Center for Infectious Disease"/>
            <person name="Wu L."/>
            <person name="Ma J."/>
        </authorList>
    </citation>
    <scope>NUCLEOTIDE SEQUENCE [LARGE SCALE GENOMIC DNA]</scope>
    <source>
        <strain evidence="7">JCM 17666</strain>
    </source>
</reference>
<feature type="domain" description="HTH lysR-type" evidence="5">
    <location>
        <begin position="1"/>
        <end position="59"/>
    </location>
</feature>
<dbReference type="Pfam" id="PF03466">
    <property type="entry name" value="LysR_substrate"/>
    <property type="match status" value="1"/>
</dbReference>
<evidence type="ECO:0000313" key="7">
    <source>
        <dbReference type="Proteomes" id="UP001501671"/>
    </source>
</evidence>
<dbReference type="PANTHER" id="PTHR30537">
    <property type="entry name" value="HTH-TYPE TRANSCRIPTIONAL REGULATOR"/>
    <property type="match status" value="1"/>
</dbReference>
<dbReference type="Gene3D" id="3.40.190.290">
    <property type="match status" value="1"/>
</dbReference>
<dbReference type="InterPro" id="IPR036390">
    <property type="entry name" value="WH_DNA-bd_sf"/>
</dbReference>
<organism evidence="6 7">
    <name type="scientific">Pigmentiphaga soli</name>
    <dbReference type="NCBI Taxonomy" id="1007095"/>
    <lineage>
        <taxon>Bacteria</taxon>
        <taxon>Pseudomonadati</taxon>
        <taxon>Pseudomonadota</taxon>
        <taxon>Betaproteobacteria</taxon>
        <taxon>Burkholderiales</taxon>
        <taxon>Alcaligenaceae</taxon>
        <taxon>Pigmentiphaga</taxon>
    </lineage>
</organism>
<dbReference type="CDD" id="cd08479">
    <property type="entry name" value="PBP2_CrgA_like_9"/>
    <property type="match status" value="1"/>
</dbReference>
<dbReference type="RefSeq" id="WP_345247696.1">
    <property type="nucleotide sequence ID" value="NZ_BAABFO010000005.1"/>
</dbReference>
<evidence type="ECO:0000256" key="2">
    <source>
        <dbReference type="ARBA" id="ARBA00023015"/>
    </source>
</evidence>
<evidence type="ECO:0000313" key="6">
    <source>
        <dbReference type="EMBL" id="GAA4328269.1"/>
    </source>
</evidence>
<comment type="caution">
    <text evidence="6">The sequence shown here is derived from an EMBL/GenBank/DDBJ whole genome shotgun (WGS) entry which is preliminary data.</text>
</comment>
<keyword evidence="3" id="KW-0238">DNA-binding</keyword>
<evidence type="ECO:0000256" key="4">
    <source>
        <dbReference type="ARBA" id="ARBA00023163"/>
    </source>
</evidence>
<dbReference type="Pfam" id="PF00126">
    <property type="entry name" value="HTH_1"/>
    <property type="match status" value="1"/>
</dbReference>
<evidence type="ECO:0000256" key="3">
    <source>
        <dbReference type="ARBA" id="ARBA00023125"/>
    </source>
</evidence>
<gene>
    <name evidence="6" type="ORF">GCM10023144_13900</name>
</gene>
<sequence length="305" mass="34132">MEPVSDLSFFVLVAEMGSLRAVAQELGVTPPVVSKRLAAIERHLGVRLLNRTTRRSSITPEGRLYLEGAQRILGEIAELEQHVTGAHTAPKGLLRVEATLGFGRLHIGPAMTEFARRYPEVELQLHLSDGVSSARESMFDIAIRFGEPADGRIIARRLACNRRRLYAAPRYLERAGTPQAPEDLADHSCIVIRESEAAYGTWRLESRHRRKTVKVRGPVSTNHGEVALSWALAGQGIVMRSEWEAAAHVRAGKLRTVLDSWSTPDADIYAVYPERMHMSSRVRSFLDFLLQRFERQRGANGGAYW</sequence>
<evidence type="ECO:0000259" key="5">
    <source>
        <dbReference type="PROSITE" id="PS50931"/>
    </source>
</evidence>
<name>A0ABP8GQG6_9BURK</name>
<dbReference type="InterPro" id="IPR000847">
    <property type="entry name" value="LysR_HTH_N"/>
</dbReference>
<keyword evidence="7" id="KW-1185">Reference proteome</keyword>
<evidence type="ECO:0000256" key="1">
    <source>
        <dbReference type="ARBA" id="ARBA00009437"/>
    </source>
</evidence>
<comment type="similarity">
    <text evidence="1">Belongs to the LysR transcriptional regulatory family.</text>
</comment>
<dbReference type="InterPro" id="IPR005119">
    <property type="entry name" value="LysR_subst-bd"/>
</dbReference>
<keyword evidence="2" id="KW-0805">Transcription regulation</keyword>
<protein>
    <submittedName>
        <fullName evidence="6">LysR family transcriptional regulator</fullName>
    </submittedName>
</protein>
<dbReference type="PANTHER" id="PTHR30537:SF5">
    <property type="entry name" value="HTH-TYPE TRANSCRIPTIONAL ACTIVATOR TTDR-RELATED"/>
    <property type="match status" value="1"/>
</dbReference>
<dbReference type="Gene3D" id="1.10.10.10">
    <property type="entry name" value="Winged helix-like DNA-binding domain superfamily/Winged helix DNA-binding domain"/>
    <property type="match status" value="1"/>
</dbReference>
<dbReference type="InterPro" id="IPR036388">
    <property type="entry name" value="WH-like_DNA-bd_sf"/>
</dbReference>
<proteinExistence type="inferred from homology"/>
<accession>A0ABP8GQG6</accession>
<keyword evidence="4" id="KW-0804">Transcription</keyword>
<dbReference type="EMBL" id="BAABFO010000005">
    <property type="protein sequence ID" value="GAA4328269.1"/>
    <property type="molecule type" value="Genomic_DNA"/>
</dbReference>
<dbReference type="SUPFAM" id="SSF46785">
    <property type="entry name" value="Winged helix' DNA-binding domain"/>
    <property type="match status" value="1"/>
</dbReference>
<dbReference type="Proteomes" id="UP001501671">
    <property type="component" value="Unassembled WGS sequence"/>
</dbReference>
<dbReference type="SUPFAM" id="SSF53850">
    <property type="entry name" value="Periplasmic binding protein-like II"/>
    <property type="match status" value="1"/>
</dbReference>